<sequence length="110" mass="12346">MPIVHIILFEFKPTITHAQVSDVCTRMLALKDTCKHPSTGQPYVKSYGGGRDTSPEGLQGAFSHGFVSEFQNEEDRKYYLEQDPAHLEFVASLKGVVENVRVVDFEPGKF</sequence>
<gene>
    <name evidence="3" type="ORF">B0A50_00957</name>
</gene>
<evidence type="ECO:0000256" key="1">
    <source>
        <dbReference type="ARBA" id="ARBA00011738"/>
    </source>
</evidence>
<dbReference type="InterPro" id="IPR011008">
    <property type="entry name" value="Dimeric_a/b-barrel"/>
</dbReference>
<dbReference type="InterPro" id="IPR044662">
    <property type="entry name" value="HS1/DABB1-like"/>
</dbReference>
<dbReference type="PANTHER" id="PTHR33178:SF10">
    <property type="entry name" value="STRESS-RESPONSE A_B BARREL DOMAIN-CONTAINING PROTEIN"/>
    <property type="match status" value="1"/>
</dbReference>
<dbReference type="SMART" id="SM00886">
    <property type="entry name" value="Dabb"/>
    <property type="match status" value="1"/>
</dbReference>
<dbReference type="InterPro" id="IPR013097">
    <property type="entry name" value="Dabb"/>
</dbReference>
<comment type="subunit">
    <text evidence="1">Homodimer.</text>
</comment>
<accession>A0A4U0UD91</accession>
<organism evidence="3 4">
    <name type="scientific">Salinomyces thailandicus</name>
    <dbReference type="NCBI Taxonomy" id="706561"/>
    <lineage>
        <taxon>Eukaryota</taxon>
        <taxon>Fungi</taxon>
        <taxon>Dikarya</taxon>
        <taxon>Ascomycota</taxon>
        <taxon>Pezizomycotina</taxon>
        <taxon>Dothideomycetes</taxon>
        <taxon>Dothideomycetidae</taxon>
        <taxon>Mycosphaerellales</taxon>
        <taxon>Teratosphaeriaceae</taxon>
        <taxon>Salinomyces</taxon>
    </lineage>
</organism>
<evidence type="ECO:0000313" key="4">
    <source>
        <dbReference type="Proteomes" id="UP000308549"/>
    </source>
</evidence>
<evidence type="ECO:0000259" key="2">
    <source>
        <dbReference type="PROSITE" id="PS51502"/>
    </source>
</evidence>
<dbReference type="OrthoDB" id="1601230at2759"/>
<dbReference type="Pfam" id="PF07876">
    <property type="entry name" value="Dabb"/>
    <property type="match status" value="1"/>
</dbReference>
<dbReference type="Proteomes" id="UP000308549">
    <property type="component" value="Unassembled WGS sequence"/>
</dbReference>
<comment type="caution">
    <text evidence="3">The sequence shown here is derived from an EMBL/GenBank/DDBJ whole genome shotgun (WGS) entry which is preliminary data.</text>
</comment>
<evidence type="ECO:0000313" key="3">
    <source>
        <dbReference type="EMBL" id="TKA32732.1"/>
    </source>
</evidence>
<protein>
    <recommendedName>
        <fullName evidence="2">Stress-response A/B barrel domain-containing protein</fullName>
    </recommendedName>
</protein>
<proteinExistence type="predicted"/>
<dbReference type="EMBL" id="NAJL01000004">
    <property type="protein sequence ID" value="TKA32732.1"/>
    <property type="molecule type" value="Genomic_DNA"/>
</dbReference>
<dbReference type="PANTHER" id="PTHR33178">
    <property type="match status" value="1"/>
</dbReference>
<keyword evidence="4" id="KW-1185">Reference proteome</keyword>
<dbReference type="PROSITE" id="PS51502">
    <property type="entry name" value="S_R_A_B_BARREL"/>
    <property type="match status" value="1"/>
</dbReference>
<feature type="domain" description="Stress-response A/B barrel" evidence="2">
    <location>
        <begin position="3"/>
        <end position="105"/>
    </location>
</feature>
<dbReference type="AlphaFoldDB" id="A0A4U0UD91"/>
<dbReference type="SUPFAM" id="SSF54909">
    <property type="entry name" value="Dimeric alpha+beta barrel"/>
    <property type="match status" value="1"/>
</dbReference>
<name>A0A4U0UD91_9PEZI</name>
<dbReference type="Gene3D" id="3.30.70.100">
    <property type="match status" value="1"/>
</dbReference>
<reference evidence="3 4" key="1">
    <citation type="submission" date="2017-03" db="EMBL/GenBank/DDBJ databases">
        <title>Genomes of endolithic fungi from Antarctica.</title>
        <authorList>
            <person name="Coleine C."/>
            <person name="Masonjones S."/>
            <person name="Stajich J.E."/>
        </authorList>
    </citation>
    <scope>NUCLEOTIDE SEQUENCE [LARGE SCALE GENOMIC DNA]</scope>
    <source>
        <strain evidence="3 4">CCFEE 6315</strain>
    </source>
</reference>